<comment type="caution">
    <text evidence="1">The sequence shown here is derived from an EMBL/GenBank/DDBJ whole genome shotgun (WGS) entry which is preliminary data.</text>
</comment>
<dbReference type="AlphaFoldDB" id="A0A9P8ZY16"/>
<organism evidence="1 2">
    <name type="scientific">Truncatella angustata</name>
    <dbReference type="NCBI Taxonomy" id="152316"/>
    <lineage>
        <taxon>Eukaryota</taxon>
        <taxon>Fungi</taxon>
        <taxon>Dikarya</taxon>
        <taxon>Ascomycota</taxon>
        <taxon>Pezizomycotina</taxon>
        <taxon>Sordariomycetes</taxon>
        <taxon>Xylariomycetidae</taxon>
        <taxon>Amphisphaeriales</taxon>
        <taxon>Sporocadaceae</taxon>
        <taxon>Truncatella</taxon>
    </lineage>
</organism>
<dbReference type="GeneID" id="70137761"/>
<accession>A0A9P8ZY16</accession>
<sequence length="245" mass="27448">MDFVLVLGGGLTTSPTLSSIDDNFDREVQTEVMTEVKTDIPCWKAYSPALPNNALDSLYSMDIDSVSLMHSEPALYGDFMGFNNHQALEQHPFSDNLVSCFNVSPPYYPLQYQRQDDTSLWGNPSENSLAFLDEPDSVLAATTDVFLQDQNKHPLLYPCNNARDHLRMKSAQREPSVVHHVQNRGVSLRGKFEPGAIASIPSAQHKCQMLACASKNAGKKGYKRAEHLKRHIKSRVLLQQSKLQE</sequence>
<protein>
    <submittedName>
        <fullName evidence="1">Uncharacterized protein</fullName>
    </submittedName>
</protein>
<dbReference type="OrthoDB" id="10018191at2759"/>
<keyword evidence="2" id="KW-1185">Reference proteome</keyword>
<evidence type="ECO:0000313" key="1">
    <source>
        <dbReference type="EMBL" id="KAH6653583.1"/>
    </source>
</evidence>
<gene>
    <name evidence="1" type="ORF">BKA67DRAFT_679381</name>
</gene>
<dbReference type="RefSeq" id="XP_045957860.1">
    <property type="nucleotide sequence ID" value="XM_046108870.1"/>
</dbReference>
<proteinExistence type="predicted"/>
<evidence type="ECO:0000313" key="2">
    <source>
        <dbReference type="Proteomes" id="UP000758603"/>
    </source>
</evidence>
<name>A0A9P8ZY16_9PEZI</name>
<reference evidence="1" key="1">
    <citation type="journal article" date="2021" name="Nat. Commun.">
        <title>Genetic determinants of endophytism in the Arabidopsis root mycobiome.</title>
        <authorList>
            <person name="Mesny F."/>
            <person name="Miyauchi S."/>
            <person name="Thiergart T."/>
            <person name="Pickel B."/>
            <person name="Atanasova L."/>
            <person name="Karlsson M."/>
            <person name="Huettel B."/>
            <person name="Barry K.W."/>
            <person name="Haridas S."/>
            <person name="Chen C."/>
            <person name="Bauer D."/>
            <person name="Andreopoulos W."/>
            <person name="Pangilinan J."/>
            <person name="LaButti K."/>
            <person name="Riley R."/>
            <person name="Lipzen A."/>
            <person name="Clum A."/>
            <person name="Drula E."/>
            <person name="Henrissat B."/>
            <person name="Kohler A."/>
            <person name="Grigoriev I.V."/>
            <person name="Martin F.M."/>
            <person name="Hacquard S."/>
        </authorList>
    </citation>
    <scope>NUCLEOTIDE SEQUENCE</scope>
    <source>
        <strain evidence="1">MPI-SDFR-AT-0073</strain>
    </source>
</reference>
<dbReference type="EMBL" id="JAGPXC010000005">
    <property type="protein sequence ID" value="KAH6653583.1"/>
    <property type="molecule type" value="Genomic_DNA"/>
</dbReference>
<dbReference type="Proteomes" id="UP000758603">
    <property type="component" value="Unassembled WGS sequence"/>
</dbReference>